<evidence type="ECO:0000259" key="1">
    <source>
        <dbReference type="SMART" id="SM00225"/>
    </source>
</evidence>
<protein>
    <submittedName>
        <fullName evidence="3">BTB domain-containing protein</fullName>
    </submittedName>
</protein>
<feature type="domain" description="BTB" evidence="1">
    <location>
        <begin position="20"/>
        <end position="144"/>
    </location>
</feature>
<dbReference type="AlphaFoldDB" id="A0A915INF0"/>
<sequence length="281" mass="31803">MSEEKTIVVKSIFLTPSVERNQALIVGDTKIYVSRELLAMHSPVLKKLFYGAVSSSLLKEIKDSELKLKEDEPITVVLPQMTVDDPNRSKISIEDFLILLANLCSYPTKSTVDETNYATLLNLATNFDIKQVEKDCKEYMHHQINNLEVGDENCIPLAFAACQNHSKSVLIRLIPFLAALDYEKLKGLTKKLLPIVSKAIYEAKMNRLAHVVAIRHKFVHSCGVCSNCKIESSQRCETCGWWCQNCSQKYGCVKDFHVAGCDKKNCLCGYDFEEDDLRKKL</sequence>
<accession>A0A915INF0</accession>
<dbReference type="SMART" id="SM00225">
    <property type="entry name" value="BTB"/>
    <property type="match status" value="1"/>
</dbReference>
<dbReference type="Proteomes" id="UP000887565">
    <property type="component" value="Unplaced"/>
</dbReference>
<proteinExistence type="predicted"/>
<dbReference type="InterPro" id="IPR000210">
    <property type="entry name" value="BTB/POZ_dom"/>
</dbReference>
<dbReference type="Pfam" id="PF00651">
    <property type="entry name" value="BTB"/>
    <property type="match status" value="1"/>
</dbReference>
<dbReference type="PANTHER" id="PTHR22744">
    <property type="entry name" value="HELIX LOOP HELIX PROTEIN 21-RELATED"/>
    <property type="match status" value="1"/>
</dbReference>
<dbReference type="InterPro" id="IPR011333">
    <property type="entry name" value="SKP1/BTB/POZ_sf"/>
</dbReference>
<evidence type="ECO:0000313" key="2">
    <source>
        <dbReference type="Proteomes" id="UP000887565"/>
    </source>
</evidence>
<dbReference type="PANTHER" id="PTHR22744:SF14">
    <property type="entry name" value="BTB DOMAIN-CONTAINING PROTEIN-RELATED"/>
    <property type="match status" value="1"/>
</dbReference>
<dbReference type="Gene3D" id="3.30.710.10">
    <property type="entry name" value="Potassium Channel Kv1.1, Chain A"/>
    <property type="match status" value="1"/>
</dbReference>
<reference evidence="3" key="1">
    <citation type="submission" date="2022-11" db="UniProtKB">
        <authorList>
            <consortium name="WormBaseParasite"/>
        </authorList>
    </citation>
    <scope>IDENTIFICATION</scope>
</reference>
<organism evidence="2 3">
    <name type="scientific">Romanomermis culicivorax</name>
    <name type="common">Nematode worm</name>
    <dbReference type="NCBI Taxonomy" id="13658"/>
    <lineage>
        <taxon>Eukaryota</taxon>
        <taxon>Metazoa</taxon>
        <taxon>Ecdysozoa</taxon>
        <taxon>Nematoda</taxon>
        <taxon>Enoplea</taxon>
        <taxon>Dorylaimia</taxon>
        <taxon>Mermithida</taxon>
        <taxon>Mermithoidea</taxon>
        <taxon>Mermithidae</taxon>
        <taxon>Romanomermis</taxon>
    </lineage>
</organism>
<dbReference type="WBParaSite" id="nRc.2.0.1.t15507-RA">
    <property type="protein sequence ID" value="nRc.2.0.1.t15507-RA"/>
    <property type="gene ID" value="nRc.2.0.1.g15507"/>
</dbReference>
<dbReference type="SUPFAM" id="SSF54695">
    <property type="entry name" value="POZ domain"/>
    <property type="match status" value="1"/>
</dbReference>
<name>A0A915INF0_ROMCU</name>
<evidence type="ECO:0000313" key="3">
    <source>
        <dbReference type="WBParaSite" id="nRc.2.0.1.t15507-RA"/>
    </source>
</evidence>
<keyword evidence="2" id="KW-1185">Reference proteome</keyword>